<dbReference type="InterPro" id="IPR014757">
    <property type="entry name" value="Tscrpt_reg_IclR_C"/>
</dbReference>
<proteinExistence type="predicted"/>
<dbReference type="SUPFAM" id="SSF46785">
    <property type="entry name" value="Winged helix' DNA-binding domain"/>
    <property type="match status" value="1"/>
</dbReference>
<keyword evidence="1" id="KW-0805">Transcription regulation</keyword>
<dbReference type="PANTHER" id="PTHR30136">
    <property type="entry name" value="HELIX-TURN-HELIX TRANSCRIPTIONAL REGULATOR, ICLR FAMILY"/>
    <property type="match status" value="1"/>
</dbReference>
<comment type="caution">
    <text evidence="4">The sequence shown here is derived from an EMBL/GenBank/DDBJ whole genome shotgun (WGS) entry which is preliminary data.</text>
</comment>
<name>A0A0M0KDR8_ALKHA</name>
<dbReference type="InterPro" id="IPR036390">
    <property type="entry name" value="WH_DNA-bd_sf"/>
</dbReference>
<dbReference type="EMBL" id="LILD01000003">
    <property type="protein sequence ID" value="KOO36939.1"/>
    <property type="molecule type" value="Genomic_DNA"/>
</dbReference>
<feature type="domain" description="IclR-ED" evidence="3">
    <location>
        <begin position="67"/>
        <end position="243"/>
    </location>
</feature>
<dbReference type="Pfam" id="PF01614">
    <property type="entry name" value="IclR_C"/>
    <property type="match status" value="1"/>
</dbReference>
<dbReference type="Gene3D" id="1.10.10.10">
    <property type="entry name" value="Winged helix-like DNA-binding domain superfamily/Winged helix DNA-binding domain"/>
    <property type="match status" value="1"/>
</dbReference>
<evidence type="ECO:0000259" key="3">
    <source>
        <dbReference type="PROSITE" id="PS51078"/>
    </source>
</evidence>
<accession>A0A0M0KDR8</accession>
<dbReference type="GeneID" id="87595988"/>
<protein>
    <recommendedName>
        <fullName evidence="3">IclR-ED domain-containing protein</fullName>
    </recommendedName>
</protein>
<dbReference type="GO" id="GO:0003677">
    <property type="term" value="F:DNA binding"/>
    <property type="evidence" value="ECO:0007669"/>
    <property type="project" value="TreeGrafter"/>
</dbReference>
<dbReference type="AlphaFoldDB" id="A0A0M0KDR8"/>
<reference evidence="4" key="1">
    <citation type="submission" date="2015-08" db="EMBL/GenBank/DDBJ databases">
        <title>Complete DNA Sequence of Pseudomonas syringae pv. actinidiae, the Causal Agent of Kiwifruit Canker Disease.</title>
        <authorList>
            <person name="Rikkerink E.H.A."/>
            <person name="Fineran P.C."/>
        </authorList>
    </citation>
    <scope>NUCLEOTIDE SEQUENCE</scope>
    <source>
        <strain evidence="4">DSM 13666</strain>
    </source>
</reference>
<dbReference type="PROSITE" id="PS51078">
    <property type="entry name" value="ICLR_ED"/>
    <property type="match status" value="1"/>
</dbReference>
<dbReference type="InterPro" id="IPR029016">
    <property type="entry name" value="GAF-like_dom_sf"/>
</dbReference>
<dbReference type="GO" id="GO:0003700">
    <property type="term" value="F:DNA-binding transcription factor activity"/>
    <property type="evidence" value="ECO:0007669"/>
    <property type="project" value="TreeGrafter"/>
</dbReference>
<evidence type="ECO:0000256" key="2">
    <source>
        <dbReference type="ARBA" id="ARBA00023163"/>
    </source>
</evidence>
<organism evidence="4">
    <name type="scientific">Halalkalibacterium halodurans</name>
    <name type="common">Bacillus halodurans</name>
    <dbReference type="NCBI Taxonomy" id="86665"/>
    <lineage>
        <taxon>Bacteria</taxon>
        <taxon>Bacillati</taxon>
        <taxon>Bacillota</taxon>
        <taxon>Bacilli</taxon>
        <taxon>Bacillales</taxon>
        <taxon>Bacillaceae</taxon>
        <taxon>Halalkalibacterium (ex Joshi et al. 2022)</taxon>
    </lineage>
</organism>
<dbReference type="PATRIC" id="fig|136160.3.peg.4207"/>
<keyword evidence="2" id="KW-0804">Transcription</keyword>
<dbReference type="GO" id="GO:0045892">
    <property type="term" value="P:negative regulation of DNA-templated transcription"/>
    <property type="evidence" value="ECO:0007669"/>
    <property type="project" value="TreeGrafter"/>
</dbReference>
<evidence type="ECO:0000313" key="4">
    <source>
        <dbReference type="EMBL" id="KOO36939.1"/>
    </source>
</evidence>
<dbReference type="InterPro" id="IPR050707">
    <property type="entry name" value="HTH_MetabolicPath_Reg"/>
</dbReference>
<evidence type="ECO:0000256" key="1">
    <source>
        <dbReference type="ARBA" id="ARBA00023015"/>
    </source>
</evidence>
<dbReference type="Gene3D" id="3.30.450.40">
    <property type="match status" value="1"/>
</dbReference>
<gene>
    <name evidence="4" type="ORF">AMD02_16275</name>
</gene>
<dbReference type="SUPFAM" id="SSF55781">
    <property type="entry name" value="GAF domain-like"/>
    <property type="match status" value="1"/>
</dbReference>
<dbReference type="RefSeq" id="WP_053432162.1">
    <property type="nucleotide sequence ID" value="NZ_CP040441.1"/>
</dbReference>
<dbReference type="InterPro" id="IPR036388">
    <property type="entry name" value="WH-like_DNA-bd_sf"/>
</dbReference>
<sequence>MESFEKVESTLSILSSFTPSHNEQTLAEIASRIKKDEKETKILIDLLVENQFIEYREASQKYKLTHKVYYLGYVARCSLHLQEIAHPIMKKISGVTNQTVNLFLLQENFRICIEQSIGNDTVNGLIEKGDRLPLWTGASGKVLLAYQKEEFKKEIFRTIPPHIKIVEINKKLEQIRIKGYCWEEDVRNSGFSAIAFPIFDVDGKVMASLSITGPTHHFTRSSITPYEGLLKEHCLLISKAFGYRCE</sequence>
<dbReference type="PANTHER" id="PTHR30136:SF35">
    <property type="entry name" value="HTH-TYPE TRANSCRIPTIONAL REGULATOR RV1719"/>
    <property type="match status" value="1"/>
</dbReference>